<evidence type="ECO:0000256" key="1">
    <source>
        <dbReference type="SAM" id="MobiDB-lite"/>
    </source>
</evidence>
<feature type="region of interest" description="Disordered" evidence="1">
    <location>
        <begin position="530"/>
        <end position="555"/>
    </location>
</feature>
<feature type="compositionally biased region" description="Pro residues" evidence="1">
    <location>
        <begin position="273"/>
        <end position="282"/>
    </location>
</feature>
<dbReference type="OrthoDB" id="658187at2759"/>
<evidence type="ECO:0000259" key="2">
    <source>
        <dbReference type="Pfam" id="PF04782"/>
    </source>
</evidence>
<accession>A0A843XNM5</accession>
<feature type="region of interest" description="Disordered" evidence="1">
    <location>
        <begin position="257"/>
        <end position="340"/>
    </location>
</feature>
<feature type="domain" description="DUF632" evidence="2">
    <location>
        <begin position="594"/>
        <end position="696"/>
    </location>
</feature>
<feature type="compositionally biased region" description="Pro residues" evidence="1">
    <location>
        <begin position="431"/>
        <end position="453"/>
    </location>
</feature>
<feature type="domain" description="DUF630" evidence="3">
    <location>
        <begin position="195"/>
        <end position="251"/>
    </location>
</feature>
<dbReference type="AlphaFoldDB" id="A0A843XNM5"/>
<evidence type="ECO:0000313" key="5">
    <source>
        <dbReference type="Proteomes" id="UP000652761"/>
    </source>
</evidence>
<dbReference type="PANTHER" id="PTHR21450">
    <property type="entry name" value="PROTEIN ALTERED PHOSPHATE STARVATION RESPONSE 1"/>
    <property type="match status" value="1"/>
</dbReference>
<evidence type="ECO:0000313" key="4">
    <source>
        <dbReference type="EMBL" id="MQM20751.1"/>
    </source>
</evidence>
<feature type="region of interest" description="Disordered" evidence="1">
    <location>
        <begin position="472"/>
        <end position="496"/>
    </location>
</feature>
<dbReference type="InterPro" id="IPR006867">
    <property type="entry name" value="DUF632"/>
</dbReference>
<feature type="compositionally biased region" description="Low complexity" evidence="1">
    <location>
        <begin position="283"/>
        <end position="298"/>
    </location>
</feature>
<feature type="domain" description="DUF632" evidence="2">
    <location>
        <begin position="835"/>
        <end position="1041"/>
    </location>
</feature>
<proteinExistence type="predicted"/>
<organism evidence="4 5">
    <name type="scientific">Colocasia esculenta</name>
    <name type="common">Wild taro</name>
    <name type="synonym">Arum esculentum</name>
    <dbReference type="NCBI Taxonomy" id="4460"/>
    <lineage>
        <taxon>Eukaryota</taxon>
        <taxon>Viridiplantae</taxon>
        <taxon>Streptophyta</taxon>
        <taxon>Embryophyta</taxon>
        <taxon>Tracheophyta</taxon>
        <taxon>Spermatophyta</taxon>
        <taxon>Magnoliopsida</taxon>
        <taxon>Liliopsida</taxon>
        <taxon>Araceae</taxon>
        <taxon>Aroideae</taxon>
        <taxon>Colocasieae</taxon>
        <taxon>Colocasia</taxon>
    </lineage>
</organism>
<gene>
    <name evidence="4" type="ORF">Taro_053779</name>
</gene>
<dbReference type="PANTHER" id="PTHR21450:SF41">
    <property type="entry name" value="RNA POLYMERASE SUBUNIT BETA, PUTATIVE (DUF630 AND DUF632)-RELATED"/>
    <property type="match status" value="1"/>
</dbReference>
<feature type="compositionally biased region" description="Basic residues" evidence="1">
    <location>
        <begin position="78"/>
        <end position="88"/>
    </location>
</feature>
<reference evidence="4" key="1">
    <citation type="submission" date="2017-07" db="EMBL/GenBank/DDBJ databases">
        <title>Taro Niue Genome Assembly and Annotation.</title>
        <authorList>
            <person name="Atibalentja N."/>
            <person name="Keating K."/>
            <person name="Fields C.J."/>
        </authorList>
    </citation>
    <scope>NUCLEOTIDE SEQUENCE</scope>
    <source>
        <strain evidence="4">Niue_2</strain>
        <tissue evidence="4">Leaf</tissue>
    </source>
</reference>
<evidence type="ECO:0000259" key="3">
    <source>
        <dbReference type="Pfam" id="PF04783"/>
    </source>
</evidence>
<keyword evidence="5" id="KW-1185">Reference proteome</keyword>
<feature type="compositionally biased region" description="Low complexity" evidence="1">
    <location>
        <begin position="101"/>
        <end position="123"/>
    </location>
</feature>
<dbReference type="InterPro" id="IPR006868">
    <property type="entry name" value="DUF630"/>
</dbReference>
<name>A0A843XNM5_COLES</name>
<dbReference type="Pfam" id="PF04783">
    <property type="entry name" value="DUF630"/>
    <property type="match status" value="1"/>
</dbReference>
<feature type="region of interest" description="Disordered" evidence="1">
    <location>
        <begin position="78"/>
        <end position="151"/>
    </location>
</feature>
<comment type="caution">
    <text evidence="4">The sequence shown here is derived from an EMBL/GenBank/DDBJ whole genome shotgun (WGS) entry which is preliminary data.</text>
</comment>
<feature type="region of interest" description="Disordered" evidence="1">
    <location>
        <begin position="431"/>
        <end position="459"/>
    </location>
</feature>
<dbReference type="EMBL" id="NMUH01010147">
    <property type="protein sequence ID" value="MQM20751.1"/>
    <property type="molecule type" value="Genomic_DNA"/>
</dbReference>
<dbReference type="Pfam" id="PF04782">
    <property type="entry name" value="DUF632"/>
    <property type="match status" value="2"/>
</dbReference>
<feature type="compositionally biased region" description="Low complexity" evidence="1">
    <location>
        <begin position="135"/>
        <end position="149"/>
    </location>
</feature>
<sequence length="1139" mass="127497">MLTCARGARCRPVPTARERAAFHLFPPVSRRRCRCRCRCFVSFVLLQRLRSPPHRASRRHGLRWQHPHNNHYILRTYGHKAKDKKQKAKKAEAKLKRRRFPSPTSFSSSVSSSSLHLTPSFFSAPPPRNPRSRDPPITTTTCSTPSPSSLHQWPRCGPAPLSLLLRRHRHRRLCPCDDCAAVAVYFFLICPGSPMGCAGSKLDDIEAVALCRARFQCLEDAIRIRYELANAHASYLRALRAVGDALQGFVDGRDLLPPPSPVLPLPTQRKGDPMPPLSPAPSSPRAAAAASVGAPAAPVHHLSRSNSGSHLKFHSSDSELSDDDDGHLHSGHSSPLQFHHLGAPGGMEFMTGGGGPTTYMNYAKKGPAAPTVSYERPAMNSEVVQVGEPSYYSYPYPAQESGYYANPYPYPDPPAYSAYGGMGSFFGASSPPPAASMPPPPSTKPPPPPPSPPTVSNWDFLNPFQSYDSYYPSYTPSRSSNAVREEEGIPDLEEEESEVIKEAYGDKKFVAAGSSTVNAELYSSSKAAVDEDGRRAIGEQSRYQAGTSGAGGDDRGEYEVHLVEKNVVSDELQTRQPEEMNKRKVLPQSRVASEVVQEIRASFHRASESCDMLSRMLEVGKLPYHRKNYQVVSSKMRSAIVPPMSNNGLPSTSAEDEGSIFRVFNEEKAMKSGNLSSTLQKLYMWEKKLYEEVRVSLNVTHHELLELFDLQEVVLVGPRLSSKRAALYNFCYVFIADDQPSTMGIEFLCSLKTPVSTGRLAILIFPRLCSLLGTLTFTSGYSMRIPRMEWTFTFQTGCPHKVWFIPLVERLAPPKMLWSVDQLHHYEMITLENLAEEKMRVRHERKCKRLKHLDERGAEAHKIARTQALVKKLSTKIKIAIQVVDSISNKITTLRDVELWPQINELIQGFVTMWGAMMECHRSQCQAMIESKNLDAIVSGGKFNDAHMEATKQLELSLLSWIDAFFCWFNAQRNLVKALNDWFFKCIIYEPEITADGVIPFSPGRLGAPSVFIVCNQWLQAMDDKSHKEALTAMQAFASSVLQLWEQYRLAVRQRMMANNDMSRQIKAQEREEQVIHRAVDALNKKLVLASESNGIMLHQSHSSLQEGLKHVFDAMARFSEASVKIYEDLLARSEEERV</sequence>
<protein>
    <submittedName>
        <fullName evidence="4">Uncharacterized protein</fullName>
    </submittedName>
</protein>
<dbReference type="Proteomes" id="UP000652761">
    <property type="component" value="Unassembled WGS sequence"/>
</dbReference>